<dbReference type="RefSeq" id="WP_283485130.1">
    <property type="nucleotide sequence ID" value="NZ_CP125947.1"/>
</dbReference>
<reference evidence="1 2" key="1">
    <citation type="submission" date="2023-05" db="EMBL/GenBank/DDBJ databases">
        <authorList>
            <person name="Yin Y."/>
            <person name="Lu Z."/>
        </authorList>
    </citation>
    <scope>NUCLEOTIDE SEQUENCE [LARGE SCALE GENOMIC DNA]</scope>
    <source>
        <strain evidence="1 2">ZM22</strain>
    </source>
</reference>
<gene>
    <name evidence="1" type="ORF">QMY55_15840</name>
</gene>
<dbReference type="Proteomes" id="UP001240697">
    <property type="component" value="Chromosome"/>
</dbReference>
<proteinExistence type="predicted"/>
<evidence type="ECO:0000313" key="1">
    <source>
        <dbReference type="EMBL" id="WHS63978.1"/>
    </source>
</evidence>
<sequence length="83" mass="9298">MWVSGAIGLLSREAAETKNGSFRAVADSRSALNKQSILLIEINIHFGNIKTVCMYRLLAMKQQEMMASRCVYANFVSFVIKPK</sequence>
<protein>
    <submittedName>
        <fullName evidence="1">Uncharacterized protein</fullName>
    </submittedName>
</protein>
<dbReference type="EMBL" id="CP125947">
    <property type="protein sequence ID" value="WHS63978.1"/>
    <property type="molecule type" value="Genomic_DNA"/>
</dbReference>
<evidence type="ECO:0000313" key="2">
    <source>
        <dbReference type="Proteomes" id="UP001240697"/>
    </source>
</evidence>
<name>A0ABY8SM06_9BURK</name>
<organism evidence="1 2">
    <name type="scientific">Comamonas resistens</name>
    <dbReference type="NCBI Taxonomy" id="3046670"/>
    <lineage>
        <taxon>Bacteria</taxon>
        <taxon>Pseudomonadati</taxon>
        <taxon>Pseudomonadota</taxon>
        <taxon>Betaproteobacteria</taxon>
        <taxon>Burkholderiales</taxon>
        <taxon>Comamonadaceae</taxon>
        <taxon>Comamonas</taxon>
    </lineage>
</organism>
<keyword evidence="2" id="KW-1185">Reference proteome</keyword>
<accession>A0ABY8SM06</accession>